<dbReference type="KEGG" id="xbc:ELE36_17140"/>
<comment type="similarity">
    <text evidence="2">Belongs to the EamA transporter family.</text>
</comment>
<protein>
    <submittedName>
        <fullName evidence="8">Drug/metabolite exporter YedA</fullName>
    </submittedName>
</protein>
<dbReference type="PANTHER" id="PTHR32322:SF2">
    <property type="entry name" value="EAMA DOMAIN-CONTAINING PROTEIN"/>
    <property type="match status" value="1"/>
</dbReference>
<dbReference type="PANTHER" id="PTHR32322">
    <property type="entry name" value="INNER MEMBRANE TRANSPORTER"/>
    <property type="match status" value="1"/>
</dbReference>
<evidence type="ECO:0000256" key="2">
    <source>
        <dbReference type="ARBA" id="ARBA00007362"/>
    </source>
</evidence>
<dbReference type="InterPro" id="IPR000620">
    <property type="entry name" value="EamA_dom"/>
</dbReference>
<evidence type="ECO:0000256" key="3">
    <source>
        <dbReference type="ARBA" id="ARBA00022692"/>
    </source>
</evidence>
<dbReference type="InterPro" id="IPR050638">
    <property type="entry name" value="AA-Vitamin_Transporters"/>
</dbReference>
<keyword evidence="3 6" id="KW-0812">Transmembrane</keyword>
<evidence type="ECO:0000256" key="5">
    <source>
        <dbReference type="ARBA" id="ARBA00023136"/>
    </source>
</evidence>
<feature type="domain" description="EamA" evidence="7">
    <location>
        <begin position="43"/>
        <end position="171"/>
    </location>
</feature>
<gene>
    <name evidence="8" type="primary">yedA</name>
    <name evidence="8" type="ORF">ELE36_17140</name>
</gene>
<feature type="transmembrane region" description="Helical" evidence="6">
    <location>
        <begin position="276"/>
        <end position="292"/>
    </location>
</feature>
<evidence type="ECO:0000259" key="7">
    <source>
        <dbReference type="Pfam" id="PF00892"/>
    </source>
</evidence>
<comment type="subcellular location">
    <subcellularLocation>
        <location evidence="1">Membrane</location>
        <topology evidence="1">Multi-pass membrane protein</topology>
    </subcellularLocation>
</comment>
<reference evidence="8 9" key="1">
    <citation type="submission" date="2019-01" db="EMBL/GenBank/DDBJ databases">
        <title>Pseudolysobacter antarctica gen. nov., sp. nov., isolated from Fildes Peninsula, Antarctica.</title>
        <authorList>
            <person name="Wei Z."/>
            <person name="Peng F."/>
        </authorList>
    </citation>
    <scope>NUCLEOTIDE SEQUENCE [LARGE SCALE GENOMIC DNA]</scope>
    <source>
        <strain evidence="8 9">AQ6-296</strain>
    </source>
</reference>
<evidence type="ECO:0000313" key="8">
    <source>
        <dbReference type="EMBL" id="QBB71946.1"/>
    </source>
</evidence>
<keyword evidence="5 6" id="KW-0472">Membrane</keyword>
<feature type="domain" description="EamA" evidence="7">
    <location>
        <begin position="181"/>
        <end position="315"/>
    </location>
</feature>
<dbReference type="EMBL" id="CP035704">
    <property type="protein sequence ID" value="QBB71946.1"/>
    <property type="molecule type" value="Genomic_DNA"/>
</dbReference>
<dbReference type="Proteomes" id="UP000291562">
    <property type="component" value="Chromosome"/>
</dbReference>
<keyword evidence="4 6" id="KW-1133">Transmembrane helix</keyword>
<dbReference type="AlphaFoldDB" id="A0A411HNA9"/>
<feature type="transmembrane region" description="Helical" evidence="6">
    <location>
        <begin position="155"/>
        <end position="173"/>
    </location>
</feature>
<feature type="transmembrane region" description="Helical" evidence="6">
    <location>
        <begin position="212"/>
        <end position="230"/>
    </location>
</feature>
<feature type="transmembrane region" description="Helical" evidence="6">
    <location>
        <begin position="43"/>
        <end position="63"/>
    </location>
</feature>
<name>A0A411HNA9_9GAMM</name>
<dbReference type="Pfam" id="PF00892">
    <property type="entry name" value="EamA"/>
    <property type="match status" value="2"/>
</dbReference>
<organism evidence="8 9">
    <name type="scientific">Pseudolysobacter antarcticus</name>
    <dbReference type="NCBI Taxonomy" id="2511995"/>
    <lineage>
        <taxon>Bacteria</taxon>
        <taxon>Pseudomonadati</taxon>
        <taxon>Pseudomonadota</taxon>
        <taxon>Gammaproteobacteria</taxon>
        <taxon>Lysobacterales</taxon>
        <taxon>Rhodanobacteraceae</taxon>
        <taxon>Pseudolysobacter</taxon>
    </lineage>
</organism>
<evidence type="ECO:0000256" key="4">
    <source>
        <dbReference type="ARBA" id="ARBA00022989"/>
    </source>
</evidence>
<feature type="transmembrane region" description="Helical" evidence="6">
    <location>
        <begin position="242"/>
        <end position="264"/>
    </location>
</feature>
<evidence type="ECO:0000256" key="6">
    <source>
        <dbReference type="SAM" id="Phobius"/>
    </source>
</evidence>
<sequence length="321" mass="33735">MDNTPPAVIVTSGAATARVSDTHASVDPAAAPAPARKSWMVPLALLAVYVLWGSTYLAIRYALESYPPFLMAGIRFAFAGTLMYGFLRWRGLAAPTLRQWRNCAFVGTLLLAGGNGLVCFAEESVSSGLAAVMVASMPLFAAIFAGLYGSWPRRAEWIGLLVGFAGVILLSFGGELRGAPLGVLALLSAAMCWAFGSVWSKHQDMPHPMISTAAQMLCGAVVLTVLGLLGGEHYPAHPTLSATLAIGYLIVAGSILGFSAYVYLLHKVRPTLATSYAYINPPIAVLFGMLVAGEHVHALDIVGMLVILTGVAVITLTKSKA</sequence>
<dbReference type="Gene3D" id="1.10.3730.20">
    <property type="match status" value="1"/>
</dbReference>
<feature type="transmembrane region" description="Helical" evidence="6">
    <location>
        <begin position="129"/>
        <end position="148"/>
    </location>
</feature>
<dbReference type="SUPFAM" id="SSF103481">
    <property type="entry name" value="Multidrug resistance efflux transporter EmrE"/>
    <property type="match status" value="2"/>
</dbReference>
<keyword evidence="9" id="KW-1185">Reference proteome</keyword>
<feature type="transmembrane region" description="Helical" evidence="6">
    <location>
        <begin position="298"/>
        <end position="317"/>
    </location>
</feature>
<proteinExistence type="inferred from homology"/>
<accession>A0A411HNA9</accession>
<feature type="transmembrane region" description="Helical" evidence="6">
    <location>
        <begin position="99"/>
        <end position="117"/>
    </location>
</feature>
<evidence type="ECO:0000256" key="1">
    <source>
        <dbReference type="ARBA" id="ARBA00004141"/>
    </source>
</evidence>
<dbReference type="RefSeq" id="WP_129835445.1">
    <property type="nucleotide sequence ID" value="NZ_CP035704.1"/>
</dbReference>
<dbReference type="NCBIfam" id="NF008432">
    <property type="entry name" value="PRK11272.1"/>
    <property type="match status" value="1"/>
</dbReference>
<dbReference type="GO" id="GO:0016020">
    <property type="term" value="C:membrane"/>
    <property type="evidence" value="ECO:0007669"/>
    <property type="project" value="UniProtKB-SubCell"/>
</dbReference>
<feature type="transmembrane region" description="Helical" evidence="6">
    <location>
        <begin position="179"/>
        <end position="200"/>
    </location>
</feature>
<feature type="transmembrane region" description="Helical" evidence="6">
    <location>
        <begin position="69"/>
        <end position="87"/>
    </location>
</feature>
<dbReference type="InterPro" id="IPR037185">
    <property type="entry name" value="EmrE-like"/>
</dbReference>
<evidence type="ECO:0000313" key="9">
    <source>
        <dbReference type="Proteomes" id="UP000291562"/>
    </source>
</evidence>
<dbReference type="OrthoDB" id="9812547at2"/>